<dbReference type="GO" id="GO:0003677">
    <property type="term" value="F:DNA binding"/>
    <property type="evidence" value="ECO:0007669"/>
    <property type="project" value="UniProtKB-UniRule"/>
</dbReference>
<protein>
    <submittedName>
        <fullName evidence="6">TetR family transcriptional regulator</fullName>
    </submittedName>
</protein>
<dbReference type="RefSeq" id="WP_043847306.1">
    <property type="nucleotide sequence ID" value="NZ_AQQW01000024.1"/>
</dbReference>
<evidence type="ECO:0000256" key="2">
    <source>
        <dbReference type="ARBA" id="ARBA00023125"/>
    </source>
</evidence>
<dbReference type="InterPro" id="IPR036271">
    <property type="entry name" value="Tet_transcr_reg_TetR-rel_C_sf"/>
</dbReference>
<dbReference type="AlphaFoldDB" id="W4HF79"/>
<reference evidence="6 7" key="1">
    <citation type="journal article" date="2014" name="Antonie Van Leeuwenhoek">
        <title>Roseivivax atlanticus sp. nov., isolated from surface seawater of the Atlantic Ocean.</title>
        <authorList>
            <person name="Li G."/>
            <person name="Lai Q."/>
            <person name="Liu X."/>
            <person name="Sun F."/>
            <person name="Shao Z."/>
        </authorList>
    </citation>
    <scope>NUCLEOTIDE SEQUENCE [LARGE SCALE GENOMIC DNA]</scope>
    <source>
        <strain evidence="6 7">22II-s10s</strain>
    </source>
</reference>
<keyword evidence="3" id="KW-0804">Transcription</keyword>
<dbReference type="PANTHER" id="PTHR47506:SF7">
    <property type="entry name" value="TRANSCRIPTIONAL REGULATORY PROTEIN"/>
    <property type="match status" value="1"/>
</dbReference>
<dbReference type="STRING" id="1379903.ATO8_20444"/>
<name>W4HF79_9RHOB</name>
<proteinExistence type="predicted"/>
<dbReference type="SUPFAM" id="SSF48498">
    <property type="entry name" value="Tetracyclin repressor-like, C-terminal domain"/>
    <property type="match status" value="1"/>
</dbReference>
<accession>W4HF79</accession>
<organism evidence="6 7">
    <name type="scientific">Roseivivax marinus</name>
    <dbReference type="NCBI Taxonomy" id="1379903"/>
    <lineage>
        <taxon>Bacteria</taxon>
        <taxon>Pseudomonadati</taxon>
        <taxon>Pseudomonadota</taxon>
        <taxon>Alphaproteobacteria</taxon>
        <taxon>Rhodobacterales</taxon>
        <taxon>Roseobacteraceae</taxon>
        <taxon>Roseivivax</taxon>
    </lineage>
</organism>
<dbReference type="PANTHER" id="PTHR47506">
    <property type="entry name" value="TRANSCRIPTIONAL REGULATORY PROTEIN"/>
    <property type="match status" value="1"/>
</dbReference>
<evidence type="ECO:0000256" key="4">
    <source>
        <dbReference type="PROSITE-ProRule" id="PRU00335"/>
    </source>
</evidence>
<dbReference type="Proteomes" id="UP000019063">
    <property type="component" value="Unassembled WGS sequence"/>
</dbReference>
<evidence type="ECO:0000313" key="6">
    <source>
        <dbReference type="EMBL" id="ETW10801.1"/>
    </source>
</evidence>
<evidence type="ECO:0000259" key="5">
    <source>
        <dbReference type="PROSITE" id="PS50977"/>
    </source>
</evidence>
<keyword evidence="1" id="KW-0805">Transcription regulation</keyword>
<dbReference type="EMBL" id="AQQW01000024">
    <property type="protein sequence ID" value="ETW10801.1"/>
    <property type="molecule type" value="Genomic_DNA"/>
</dbReference>
<dbReference type="InterPro" id="IPR001647">
    <property type="entry name" value="HTH_TetR"/>
</dbReference>
<keyword evidence="7" id="KW-1185">Reference proteome</keyword>
<evidence type="ECO:0000313" key="7">
    <source>
        <dbReference type="Proteomes" id="UP000019063"/>
    </source>
</evidence>
<dbReference type="Pfam" id="PF00440">
    <property type="entry name" value="TetR_N"/>
    <property type="match status" value="1"/>
</dbReference>
<keyword evidence="2 4" id="KW-0238">DNA-binding</keyword>
<evidence type="ECO:0000256" key="3">
    <source>
        <dbReference type="ARBA" id="ARBA00023163"/>
    </source>
</evidence>
<dbReference type="InterPro" id="IPR009057">
    <property type="entry name" value="Homeodomain-like_sf"/>
</dbReference>
<sequence length="195" mass="20813">MGRSSTQQARHNRTRIVEVASRLFREHGVDAVSVSDIMAAAGMTVGGFYKHFSSKEALADEAAAFAFEDAAKLWSKVLGEASGTSSEPRVQLVEQYLRPNPQRHCPIISFAPYAAGKEGNSSTRGAYETGTGALLATFAANEARDLPTPGEDKPDQKILLLFAAMIGARVMGEAAGDADWVDAIKKAVIERAGNE</sequence>
<dbReference type="PROSITE" id="PS50977">
    <property type="entry name" value="HTH_TETR_2"/>
    <property type="match status" value="1"/>
</dbReference>
<dbReference type="SUPFAM" id="SSF46689">
    <property type="entry name" value="Homeodomain-like"/>
    <property type="match status" value="1"/>
</dbReference>
<evidence type="ECO:0000256" key="1">
    <source>
        <dbReference type="ARBA" id="ARBA00023015"/>
    </source>
</evidence>
<dbReference type="Gene3D" id="1.10.10.60">
    <property type="entry name" value="Homeodomain-like"/>
    <property type="match status" value="1"/>
</dbReference>
<dbReference type="Gene3D" id="1.10.357.10">
    <property type="entry name" value="Tetracycline Repressor, domain 2"/>
    <property type="match status" value="1"/>
</dbReference>
<gene>
    <name evidence="6" type="ORF">ATO8_20444</name>
</gene>
<comment type="caution">
    <text evidence="6">The sequence shown here is derived from an EMBL/GenBank/DDBJ whole genome shotgun (WGS) entry which is preliminary data.</text>
</comment>
<dbReference type="PRINTS" id="PR00455">
    <property type="entry name" value="HTHTETR"/>
</dbReference>
<dbReference type="PATRIC" id="fig|1317118.6.peg.4185"/>
<dbReference type="eggNOG" id="COG1309">
    <property type="taxonomic scope" value="Bacteria"/>
</dbReference>
<feature type="domain" description="HTH tetR-type" evidence="5">
    <location>
        <begin position="10"/>
        <end position="70"/>
    </location>
</feature>
<feature type="DNA-binding region" description="H-T-H motif" evidence="4">
    <location>
        <begin position="33"/>
        <end position="52"/>
    </location>
</feature>